<keyword evidence="4" id="KW-0472">Membrane</keyword>
<dbReference type="EMBL" id="VLKG01000001">
    <property type="protein sequence ID" value="TWH77534.1"/>
    <property type="molecule type" value="Genomic_DNA"/>
</dbReference>
<keyword evidence="2" id="KW-0133">Cell shape</keyword>
<keyword evidence="3" id="KW-0573">Peptidoglycan synthesis</keyword>
<dbReference type="Gene3D" id="1.25.40.10">
    <property type="entry name" value="Tetratricopeptide repeat domain"/>
    <property type="match status" value="1"/>
</dbReference>
<dbReference type="AlphaFoldDB" id="A0A562J3U5"/>
<dbReference type="Gene3D" id="1.25.40.650">
    <property type="match status" value="1"/>
</dbReference>
<dbReference type="PANTHER" id="PTHR38038">
    <property type="entry name" value="PENICILLIN-BINDING PROTEIN ACTIVATOR LPOA"/>
    <property type="match status" value="1"/>
</dbReference>
<sequence length="609" mass="68070">MMDRLRLPVLALIIHLLSACSSTPEGPVLGELPRTPQANVQQLLQQAATLEGEQAWLLRLSAADQSARGGDLLQARRILEQTPLEQLKPAPQVFAYTLQAELALAQQRPDQALTAIQHNSFQRLAELPLPQQVRSHMARARTFEANNQPLTAIRERIFLAYQLNGQQPATAENHQAIWQLVSGLSDEQLSATGTEPDLNGWISLGRMVRQAKTLPQQQQAINLWRQQNPNHPASRQLPDELNKLLTFVDQPPRQVALLLPLQGSLANIAQSIRDGFMAAHFQAQQEGNALARIQIYDSTQFKTLDSFYQQAQADGIELVIGPLEKEPVRQLANMSQLPIPTLALNYTDPGQQVPAQLFQFGLAAEDEAREVARRAWAEGHRRAIALVPSGDWGNRVLEAFRQSWSSQGGTLLAAETIAEPGKLAAQLVEVFRLRESEARAKRLQQQLGTQLSFQPTHRQDVDFLFLAATPQQAQQVRPALIFQYVGDVPVYGTSQLHAATQNRTQYLDLEGIRFTETPWLLNPNTLLRRAVEQQWPQASSSLGRIYAMGADAYLLASRLKQLQALPDTRLEGVTGVLQLNTWRRIERQLPWATFHNGEVIPWTTTQAKP</sequence>
<dbReference type="Gene3D" id="3.40.50.2300">
    <property type="match status" value="2"/>
</dbReference>
<evidence type="ECO:0000256" key="3">
    <source>
        <dbReference type="ARBA" id="ARBA00022984"/>
    </source>
</evidence>
<dbReference type="Pfam" id="PF04348">
    <property type="entry name" value="LppC"/>
    <property type="match status" value="1"/>
</dbReference>
<evidence type="ECO:0000256" key="5">
    <source>
        <dbReference type="ARBA" id="ARBA00023139"/>
    </source>
</evidence>
<keyword evidence="1" id="KW-0732">Signal</keyword>
<keyword evidence="9" id="KW-1185">Reference proteome</keyword>
<reference evidence="8 9" key="1">
    <citation type="submission" date="2019-07" db="EMBL/GenBank/DDBJ databases">
        <title>Genomic Encyclopedia of Type Strains, Phase I: the one thousand microbial genomes (KMG-I) project.</title>
        <authorList>
            <person name="Kyrpides N."/>
        </authorList>
    </citation>
    <scope>NUCLEOTIDE SEQUENCE [LARGE SCALE GENOMIC DNA]</scope>
    <source>
        <strain evidence="8 9">DSM 375</strain>
    </source>
</reference>
<accession>A0A562J3U5</accession>
<dbReference type="GO" id="GO:0031241">
    <property type="term" value="C:periplasmic side of cell outer membrane"/>
    <property type="evidence" value="ECO:0007669"/>
    <property type="project" value="TreeGrafter"/>
</dbReference>
<name>A0A562J3U5_9GAMM</name>
<gene>
    <name evidence="8" type="ORF">LX59_00452</name>
</gene>
<dbReference type="InterPro" id="IPR028082">
    <property type="entry name" value="Peripla_BP_I"/>
</dbReference>
<organism evidence="8 9">
    <name type="scientific">Azomonas agilis</name>
    <dbReference type="NCBI Taxonomy" id="116849"/>
    <lineage>
        <taxon>Bacteria</taxon>
        <taxon>Pseudomonadati</taxon>
        <taxon>Pseudomonadota</taxon>
        <taxon>Gammaproteobacteria</taxon>
        <taxon>Pseudomonadales</taxon>
        <taxon>Pseudomonadaceae</taxon>
        <taxon>Azomonas</taxon>
    </lineage>
</organism>
<evidence type="ECO:0000256" key="4">
    <source>
        <dbReference type="ARBA" id="ARBA00023136"/>
    </source>
</evidence>
<evidence type="ECO:0000256" key="2">
    <source>
        <dbReference type="ARBA" id="ARBA00022960"/>
    </source>
</evidence>
<dbReference type="SUPFAM" id="SSF53822">
    <property type="entry name" value="Periplasmic binding protein-like I"/>
    <property type="match status" value="1"/>
</dbReference>
<evidence type="ECO:0000256" key="6">
    <source>
        <dbReference type="ARBA" id="ARBA00023237"/>
    </source>
</evidence>
<comment type="caution">
    <text evidence="8">The sequence shown here is derived from an EMBL/GenBank/DDBJ whole genome shotgun (WGS) entry which is preliminary data.</text>
</comment>
<evidence type="ECO:0000256" key="1">
    <source>
        <dbReference type="ARBA" id="ARBA00022729"/>
    </source>
</evidence>
<dbReference type="InterPro" id="IPR007443">
    <property type="entry name" value="LpoA"/>
</dbReference>
<evidence type="ECO:0008006" key="10">
    <source>
        <dbReference type="Google" id="ProtNLM"/>
    </source>
</evidence>
<dbReference type="InterPro" id="IPR011990">
    <property type="entry name" value="TPR-like_helical_dom_sf"/>
</dbReference>
<dbReference type="CDD" id="cd06339">
    <property type="entry name" value="PBP1_YraM_LppC_lipoprotein-like"/>
    <property type="match status" value="1"/>
</dbReference>
<evidence type="ECO:0000313" key="8">
    <source>
        <dbReference type="EMBL" id="TWH77534.1"/>
    </source>
</evidence>
<evidence type="ECO:0000256" key="7">
    <source>
        <dbReference type="ARBA" id="ARBA00023288"/>
    </source>
</evidence>
<dbReference type="GO" id="GO:0030234">
    <property type="term" value="F:enzyme regulator activity"/>
    <property type="evidence" value="ECO:0007669"/>
    <property type="project" value="TreeGrafter"/>
</dbReference>
<dbReference type="Proteomes" id="UP000319627">
    <property type="component" value="Unassembled WGS sequence"/>
</dbReference>
<dbReference type="OrthoDB" id="6708821at2"/>
<proteinExistence type="predicted"/>
<keyword evidence="5" id="KW-0564">Palmitate</keyword>
<evidence type="ECO:0000313" key="9">
    <source>
        <dbReference type="Proteomes" id="UP000319627"/>
    </source>
</evidence>
<keyword evidence="7" id="KW-0449">Lipoprotein</keyword>
<keyword evidence="6" id="KW-0998">Cell outer membrane</keyword>
<dbReference type="PANTHER" id="PTHR38038:SF1">
    <property type="entry name" value="PENICILLIN-BINDING PROTEIN ACTIVATOR LPOA"/>
    <property type="match status" value="1"/>
</dbReference>
<dbReference type="GO" id="GO:0009252">
    <property type="term" value="P:peptidoglycan biosynthetic process"/>
    <property type="evidence" value="ECO:0007669"/>
    <property type="project" value="UniProtKB-KW"/>
</dbReference>
<dbReference type="PROSITE" id="PS51257">
    <property type="entry name" value="PROKAR_LIPOPROTEIN"/>
    <property type="match status" value="1"/>
</dbReference>
<dbReference type="GO" id="GO:0008360">
    <property type="term" value="P:regulation of cell shape"/>
    <property type="evidence" value="ECO:0007669"/>
    <property type="project" value="UniProtKB-KW"/>
</dbReference>
<protein>
    <recommendedName>
        <fullName evidence="10">Penicillin-binding protein activator</fullName>
    </recommendedName>
</protein>